<organism evidence="3 4">
    <name type="scientific">Parvularcula mediterranea</name>
    <dbReference type="NCBI Taxonomy" id="2732508"/>
    <lineage>
        <taxon>Bacteria</taxon>
        <taxon>Pseudomonadati</taxon>
        <taxon>Pseudomonadota</taxon>
        <taxon>Alphaproteobacteria</taxon>
        <taxon>Parvularculales</taxon>
        <taxon>Parvularculaceae</taxon>
        <taxon>Parvularcula</taxon>
    </lineage>
</organism>
<evidence type="ECO:0000313" key="4">
    <source>
        <dbReference type="Proteomes" id="UP000536835"/>
    </source>
</evidence>
<evidence type="ECO:0000313" key="3">
    <source>
        <dbReference type="EMBL" id="NNU15168.1"/>
    </source>
</evidence>
<reference evidence="3 4" key="1">
    <citation type="submission" date="2020-05" db="EMBL/GenBank/DDBJ databases">
        <title>Parvularcula mediterraneae sp. nov., isolated from polypropylene straw from shallow seawater of the seashore of Laganas in Zakynthos island, Greece.</title>
        <authorList>
            <person name="Szabo I."/>
            <person name="Al-Omari J."/>
            <person name="Rado J."/>
            <person name="Szerdahelyi G.S."/>
        </authorList>
    </citation>
    <scope>NUCLEOTIDE SEQUENCE [LARGE SCALE GENOMIC DNA]</scope>
    <source>
        <strain evidence="3 4">ZS-1/3</strain>
    </source>
</reference>
<keyword evidence="1" id="KW-0812">Transmembrane</keyword>
<accession>A0A7Y3RJF2</accession>
<proteinExistence type="predicted"/>
<gene>
    <name evidence="3" type="ORF">HK107_02365</name>
</gene>
<feature type="transmembrane region" description="Helical" evidence="1">
    <location>
        <begin position="195"/>
        <end position="214"/>
    </location>
</feature>
<evidence type="ECO:0008006" key="5">
    <source>
        <dbReference type="Google" id="ProtNLM"/>
    </source>
</evidence>
<evidence type="ECO:0000256" key="1">
    <source>
        <dbReference type="SAM" id="Phobius"/>
    </source>
</evidence>
<name>A0A7Y3RJF2_9PROT</name>
<evidence type="ECO:0000256" key="2">
    <source>
        <dbReference type="SAM" id="SignalP"/>
    </source>
</evidence>
<keyword evidence="1" id="KW-1133">Transmembrane helix</keyword>
<dbReference type="AlphaFoldDB" id="A0A7Y3RJF2"/>
<dbReference type="RefSeq" id="WP_173196433.1">
    <property type="nucleotide sequence ID" value="NZ_JABFCX010000002.1"/>
</dbReference>
<keyword evidence="4" id="KW-1185">Reference proteome</keyword>
<keyword evidence="1" id="KW-0472">Membrane</keyword>
<feature type="signal peptide" evidence="2">
    <location>
        <begin position="1"/>
        <end position="19"/>
    </location>
</feature>
<comment type="caution">
    <text evidence="3">The sequence shown here is derived from an EMBL/GenBank/DDBJ whole genome shotgun (WGS) entry which is preliminary data.</text>
</comment>
<dbReference type="EMBL" id="JABFCX010000002">
    <property type="protein sequence ID" value="NNU15168.1"/>
    <property type="molecule type" value="Genomic_DNA"/>
</dbReference>
<keyword evidence="2" id="KW-0732">Signal</keyword>
<sequence>MKTTLLACAALAFAGSAHAASISEVNLGALGFDVQTETPITSPDQIASYTGTSTSESGTVGWSLASAFNPLTDTSSTRILNAVPFGAFDVEHVHVGGFDITFDAPITSILFLAQNDNTGRTTAIDLGKIADDVAGTAPLNGTAYTINNQALGAFVLYTFQTAVMSVSGTMVPGQDDGYDLAFYTNVVDVDVDAPIPVPGALPLMLSVLGGGAFLRKKLAR</sequence>
<feature type="chain" id="PRO_5031418227" description="VPLPA-CTERM sorting domain-containing protein" evidence="2">
    <location>
        <begin position="20"/>
        <end position="220"/>
    </location>
</feature>
<dbReference type="Proteomes" id="UP000536835">
    <property type="component" value="Unassembled WGS sequence"/>
</dbReference>
<protein>
    <recommendedName>
        <fullName evidence="5">VPLPA-CTERM sorting domain-containing protein</fullName>
    </recommendedName>
</protein>